<keyword evidence="3" id="KW-1185">Reference proteome</keyword>
<reference evidence="2 3" key="1">
    <citation type="journal article" date="2016" name="Nat. Commun.">
        <title>Extremotolerant tardigrade genome and improved radiotolerance of human cultured cells by tardigrade-unique protein.</title>
        <authorList>
            <person name="Hashimoto T."/>
            <person name="Horikawa D.D."/>
            <person name="Saito Y."/>
            <person name="Kuwahara H."/>
            <person name="Kozuka-Hata H."/>
            <person name="Shin-I T."/>
            <person name="Minakuchi Y."/>
            <person name="Ohishi K."/>
            <person name="Motoyama A."/>
            <person name="Aizu T."/>
            <person name="Enomoto A."/>
            <person name="Kondo K."/>
            <person name="Tanaka S."/>
            <person name="Hara Y."/>
            <person name="Koshikawa S."/>
            <person name="Sagara H."/>
            <person name="Miura T."/>
            <person name="Yokobori S."/>
            <person name="Miyagawa K."/>
            <person name="Suzuki Y."/>
            <person name="Kubo T."/>
            <person name="Oyama M."/>
            <person name="Kohara Y."/>
            <person name="Fujiyama A."/>
            <person name="Arakawa K."/>
            <person name="Katayama T."/>
            <person name="Toyoda A."/>
            <person name="Kunieda T."/>
        </authorList>
    </citation>
    <scope>NUCLEOTIDE SEQUENCE [LARGE SCALE GENOMIC DNA]</scope>
    <source>
        <strain evidence="2 3">YOKOZUNA-1</strain>
    </source>
</reference>
<protein>
    <submittedName>
        <fullName evidence="2">Uncharacterized protein</fullName>
    </submittedName>
</protein>
<gene>
    <name evidence="2" type="primary">RvY_12911-1</name>
    <name evidence="2" type="synonym">RvY_12911.1</name>
    <name evidence="2" type="ORF">RvY_12911</name>
</gene>
<evidence type="ECO:0000256" key="1">
    <source>
        <dbReference type="SAM" id="MobiDB-lite"/>
    </source>
</evidence>
<evidence type="ECO:0000313" key="2">
    <source>
        <dbReference type="EMBL" id="GAV02328.1"/>
    </source>
</evidence>
<dbReference type="Proteomes" id="UP000186922">
    <property type="component" value="Unassembled WGS sequence"/>
</dbReference>
<organism evidence="2 3">
    <name type="scientific">Ramazzottius varieornatus</name>
    <name type="common">Water bear</name>
    <name type="synonym">Tardigrade</name>
    <dbReference type="NCBI Taxonomy" id="947166"/>
    <lineage>
        <taxon>Eukaryota</taxon>
        <taxon>Metazoa</taxon>
        <taxon>Ecdysozoa</taxon>
        <taxon>Tardigrada</taxon>
        <taxon>Eutardigrada</taxon>
        <taxon>Parachela</taxon>
        <taxon>Hypsibioidea</taxon>
        <taxon>Ramazzottiidae</taxon>
        <taxon>Ramazzottius</taxon>
    </lineage>
</organism>
<feature type="compositionally biased region" description="Low complexity" evidence="1">
    <location>
        <begin position="608"/>
        <end position="619"/>
    </location>
</feature>
<evidence type="ECO:0000313" key="3">
    <source>
        <dbReference type="Proteomes" id="UP000186922"/>
    </source>
</evidence>
<accession>A0A1D1VRH4</accession>
<sequence length="633" mass="69949">MTRETRSQTRNDIEAVQDYEYGEKVGSLSAEHRKMSLDKKSRARAKELLASLKNEEGSLELLESVDDRLSVLEDIFNSLKAGRSAIQSTIAQSFFNVVSQVGLLDPVLLMTQLVLTVERYLPRTKHSEGTSQVLKNTHMRLAKKLVDLITTSWFICRFLGVHNEEADVKSLVRGTMPKLLRLLKPATIPVGKQILSLIMTWCTTYKFSFFGDSLLRDLVKELAKVHDKGDFEHQWLIGKLLQIVWNTDQNGVSEFIRLSDLGPLAIEICAVLVDGKSNLEASKCVPYELASIFNSSLGIHRRVFSFPIQSPVTFCQTVDMDEPSPQNSPHDFAERDPWSLHFSLGSKNLSFEVSTTPSSSRFLHVPFSEVASLSASADADFSTTVTFLLASEVLDLAHFDVSRSPCGNLRADFLTFTLKIEDMAQMALLQKALEVSFGSLDIEREINLPKVEQIEPVNVVGMGQRPVIVWTREYEERIFREILPSIDMRIHPMQNNGFSEKENVSKKATTNGIRTNGKPNASLNGTKAGAPVQDFVVSSTNGLPVPGKLFLAVPVFMPALIPTSMGTLTVQIQSIDEIGTGVSCPLATTSDMTNDSSASSSEIVHIDGSPQPRGSVSRSRSSKMSAADVYTII</sequence>
<dbReference type="EMBL" id="BDGG01000008">
    <property type="protein sequence ID" value="GAV02328.1"/>
    <property type="molecule type" value="Genomic_DNA"/>
</dbReference>
<feature type="region of interest" description="Disordered" evidence="1">
    <location>
        <begin position="589"/>
        <end position="633"/>
    </location>
</feature>
<feature type="compositionally biased region" description="Low complexity" evidence="1">
    <location>
        <begin position="589"/>
        <end position="601"/>
    </location>
</feature>
<proteinExistence type="predicted"/>
<dbReference type="OrthoDB" id="10688435at2759"/>
<name>A0A1D1VRH4_RAMVA</name>
<dbReference type="AlphaFoldDB" id="A0A1D1VRH4"/>
<comment type="caution">
    <text evidence="2">The sequence shown here is derived from an EMBL/GenBank/DDBJ whole genome shotgun (WGS) entry which is preliminary data.</text>
</comment>